<comment type="caution">
    <text evidence="4">The sequence shown here is derived from an EMBL/GenBank/DDBJ whole genome shotgun (WGS) entry which is preliminary data.</text>
</comment>
<dbReference type="PIRSF" id="PIRSF015921">
    <property type="entry name" value="FA_sphinglp_des"/>
    <property type="match status" value="1"/>
</dbReference>
<evidence type="ECO:0000256" key="1">
    <source>
        <dbReference type="SAM" id="MobiDB-lite"/>
    </source>
</evidence>
<dbReference type="PANTHER" id="PTHR19353:SF19">
    <property type="entry name" value="DELTA(5) FATTY ACID DESATURASE C-RELATED"/>
    <property type="match status" value="1"/>
</dbReference>
<feature type="transmembrane region" description="Helical" evidence="2">
    <location>
        <begin position="202"/>
        <end position="220"/>
    </location>
</feature>
<dbReference type="EMBL" id="BAAATD010000003">
    <property type="protein sequence ID" value="GAA2593961.1"/>
    <property type="molecule type" value="Genomic_DNA"/>
</dbReference>
<organism evidence="4 5">
    <name type="scientific">Actinomadura fulvescens</name>
    <dbReference type="NCBI Taxonomy" id="46160"/>
    <lineage>
        <taxon>Bacteria</taxon>
        <taxon>Bacillati</taxon>
        <taxon>Actinomycetota</taxon>
        <taxon>Actinomycetes</taxon>
        <taxon>Streptosporangiales</taxon>
        <taxon>Thermomonosporaceae</taxon>
        <taxon>Actinomadura</taxon>
    </lineage>
</organism>
<keyword evidence="2" id="KW-0472">Membrane</keyword>
<feature type="region of interest" description="Disordered" evidence="1">
    <location>
        <begin position="1"/>
        <end position="22"/>
    </location>
</feature>
<dbReference type="InterPro" id="IPR005804">
    <property type="entry name" value="FA_desaturase_dom"/>
</dbReference>
<dbReference type="InterPro" id="IPR012171">
    <property type="entry name" value="Fatty_acid_desaturase"/>
</dbReference>
<protein>
    <submittedName>
        <fullName evidence="4">Acyl-CoA desaturase</fullName>
    </submittedName>
</protein>
<dbReference type="PANTHER" id="PTHR19353">
    <property type="entry name" value="FATTY ACID DESATURASE 2"/>
    <property type="match status" value="1"/>
</dbReference>
<name>A0ABP6C0G0_9ACTN</name>
<evidence type="ECO:0000259" key="3">
    <source>
        <dbReference type="Pfam" id="PF00487"/>
    </source>
</evidence>
<accession>A0ABP6C0G0</accession>
<keyword evidence="5" id="KW-1185">Reference proteome</keyword>
<gene>
    <name evidence="4" type="ORF">GCM10010411_28900</name>
</gene>
<proteinExistence type="predicted"/>
<dbReference type="Proteomes" id="UP001501509">
    <property type="component" value="Unassembled WGS sequence"/>
</dbReference>
<keyword evidence="2" id="KW-0812">Transmembrane</keyword>
<dbReference type="RefSeq" id="WP_344541175.1">
    <property type="nucleotide sequence ID" value="NZ_BAAATD010000003.1"/>
</dbReference>
<dbReference type="Pfam" id="PF00487">
    <property type="entry name" value="FA_desaturase"/>
    <property type="match status" value="1"/>
</dbReference>
<evidence type="ECO:0000256" key="2">
    <source>
        <dbReference type="SAM" id="Phobius"/>
    </source>
</evidence>
<feature type="domain" description="Fatty acid desaturase" evidence="3">
    <location>
        <begin position="66"/>
        <end position="324"/>
    </location>
</feature>
<feature type="transmembrane region" description="Helical" evidence="2">
    <location>
        <begin position="66"/>
        <end position="84"/>
    </location>
</feature>
<feature type="transmembrane region" description="Helical" evidence="2">
    <location>
        <begin position="39"/>
        <end position="60"/>
    </location>
</feature>
<evidence type="ECO:0000313" key="4">
    <source>
        <dbReference type="EMBL" id="GAA2593961.1"/>
    </source>
</evidence>
<keyword evidence="2" id="KW-1133">Transmembrane helix</keyword>
<evidence type="ECO:0000313" key="5">
    <source>
        <dbReference type="Proteomes" id="UP001501509"/>
    </source>
</evidence>
<reference evidence="5" key="1">
    <citation type="journal article" date="2019" name="Int. J. Syst. Evol. Microbiol.">
        <title>The Global Catalogue of Microorganisms (GCM) 10K type strain sequencing project: providing services to taxonomists for standard genome sequencing and annotation.</title>
        <authorList>
            <consortium name="The Broad Institute Genomics Platform"/>
            <consortium name="The Broad Institute Genome Sequencing Center for Infectious Disease"/>
            <person name="Wu L."/>
            <person name="Ma J."/>
        </authorList>
    </citation>
    <scope>NUCLEOTIDE SEQUENCE [LARGE SCALE GENOMIC DNA]</scope>
    <source>
        <strain evidence="5">JCM 6833</strain>
    </source>
</reference>
<dbReference type="CDD" id="cd03506">
    <property type="entry name" value="Delta6-FADS-like"/>
    <property type="match status" value="1"/>
</dbReference>
<feature type="transmembrane region" description="Helical" evidence="2">
    <location>
        <begin position="104"/>
        <end position="121"/>
    </location>
</feature>
<sequence length="346" mass="38239">MTVTLQAPAPPAPSRRSPGSDFAPLSRQVRDSGLLERRLGYYAWAIGLNVAATAAIWAAVAWAGATWWAVLLAVPLALVTARTAFLGHDAGHRQIAGSHRVNRALGLILGDLMLGMGYGWWNDKHNRHHANPNHVDKDPDVGEGPLAWTREQARGRRGVLGFLARHQARLFFPLLTLEGFNLKVNSVLYLKGAPRREKLVEGALLVAHLAGYLGLAFVLLSPLQAVVFILVHQALFGVHLGASFAPNHKGMEMPAEGTRWDHLRRQVLTSRNVRGGLVTDYMLGGLNYQIEHHLFPSIPRPNLRKVQPLVREHCAWVGLPYVETGLFESYREALGHMREVGEPLRS</sequence>